<evidence type="ECO:0000313" key="2">
    <source>
        <dbReference type="EMBL" id="AIA85663.1"/>
    </source>
</evidence>
<name>A0A060BMZ2_9CHLR</name>
<dbReference type="GO" id="GO:0030246">
    <property type="term" value="F:carbohydrate binding"/>
    <property type="evidence" value="ECO:0007669"/>
    <property type="project" value="InterPro"/>
</dbReference>
<proteinExistence type="predicted"/>
<dbReference type="SUPFAM" id="SSF74650">
    <property type="entry name" value="Galactose mutarotase-like"/>
    <property type="match status" value="1"/>
</dbReference>
<evidence type="ECO:0000259" key="1">
    <source>
        <dbReference type="Pfam" id="PF17677"/>
    </source>
</evidence>
<protein>
    <submittedName>
        <fullName evidence="2">CAZy families GH38 protein</fullName>
    </submittedName>
</protein>
<dbReference type="GO" id="GO:0005975">
    <property type="term" value="P:carbohydrate metabolic process"/>
    <property type="evidence" value="ECO:0007669"/>
    <property type="project" value="InterPro"/>
</dbReference>
<dbReference type="InterPro" id="IPR011013">
    <property type="entry name" value="Gal_mutarotase_sf_dom"/>
</dbReference>
<sequence length="86" mass="9649">MFGIDSLNIHVTCVKQAEDGSDLIVRMFNPGDQEENVQLAFGRPISSAVLVRMDESEIEQLEIENRKIKLNVKGHKIVTVKIGVEK</sequence>
<dbReference type="AlphaFoldDB" id="A0A060BMZ2"/>
<organism evidence="2">
    <name type="scientific">uncultured Roseiflexus sp</name>
    <dbReference type="NCBI Taxonomy" id="290602"/>
    <lineage>
        <taxon>Bacteria</taxon>
        <taxon>Bacillati</taxon>
        <taxon>Chloroflexota</taxon>
        <taxon>Chloroflexia</taxon>
        <taxon>Chloroflexales</taxon>
        <taxon>Roseiflexineae</taxon>
        <taxon>Roseiflexaceae</taxon>
        <taxon>Roseiflexus</taxon>
        <taxon>environmental samples</taxon>
    </lineage>
</organism>
<dbReference type="InterPro" id="IPR041147">
    <property type="entry name" value="GH38_C"/>
</dbReference>
<reference evidence="2" key="1">
    <citation type="journal article" date="2013" name="Environ. Microbiol.">
        <title>Seasonally variable intestinal metagenomes of the red palm weevil (Rhynchophorus ferrugineus).</title>
        <authorList>
            <person name="Jia S."/>
            <person name="Zhang X."/>
            <person name="Zhang G."/>
            <person name="Yin A."/>
            <person name="Zhang S."/>
            <person name="Li F."/>
            <person name="Wang L."/>
            <person name="Zhao D."/>
            <person name="Yun Q."/>
            <person name="Tala"/>
            <person name="Wang J."/>
            <person name="Sun G."/>
            <person name="Baabdullah M."/>
            <person name="Yu X."/>
            <person name="Hu S."/>
            <person name="Al-Mssallem I.S."/>
            <person name="Yu J."/>
        </authorList>
    </citation>
    <scope>NUCLEOTIDE SEQUENCE</scope>
</reference>
<dbReference type="EMBL" id="KF118402">
    <property type="protein sequence ID" value="AIA85663.1"/>
    <property type="molecule type" value="Genomic_DNA"/>
</dbReference>
<dbReference type="Gene3D" id="2.60.40.2220">
    <property type="match status" value="1"/>
</dbReference>
<feature type="domain" description="Glycosyl hydrolases family 38 C-terminal" evidence="1">
    <location>
        <begin position="8"/>
        <end position="80"/>
    </location>
</feature>
<dbReference type="GO" id="GO:0003824">
    <property type="term" value="F:catalytic activity"/>
    <property type="evidence" value="ECO:0007669"/>
    <property type="project" value="InterPro"/>
</dbReference>
<accession>A0A060BMZ2</accession>
<dbReference type="Pfam" id="PF17677">
    <property type="entry name" value="Glyco_hydro38C2"/>
    <property type="match status" value="1"/>
</dbReference>